<keyword evidence="2" id="KW-0680">Restriction system</keyword>
<evidence type="ECO:0000256" key="3">
    <source>
        <dbReference type="ARBA" id="ARBA00023125"/>
    </source>
</evidence>
<evidence type="ECO:0000313" key="5">
    <source>
        <dbReference type="EMBL" id="PBK02652.1"/>
    </source>
</evidence>
<comment type="similarity">
    <text evidence="1">Belongs to the type-I restriction system S methylase family.</text>
</comment>
<organism evidence="5 6">
    <name type="scientific">Pseudomonas abyssi</name>
    <dbReference type="NCBI Taxonomy" id="170540"/>
    <lineage>
        <taxon>Bacteria</taxon>
        <taxon>Pseudomonadati</taxon>
        <taxon>Pseudomonadota</taxon>
        <taxon>Gammaproteobacteria</taxon>
        <taxon>Pseudomonadales</taxon>
        <taxon>Pseudomonadaceae</taxon>
        <taxon>Pseudomonas</taxon>
    </lineage>
</organism>
<dbReference type="GO" id="GO:0003677">
    <property type="term" value="F:DNA binding"/>
    <property type="evidence" value="ECO:0007669"/>
    <property type="project" value="UniProtKB-KW"/>
</dbReference>
<protein>
    <submittedName>
        <fullName evidence="5">Restriction endonuclease subunit S</fullName>
    </submittedName>
</protein>
<dbReference type="Gene3D" id="3.90.220.20">
    <property type="entry name" value="DNA methylase specificity domains"/>
    <property type="match status" value="2"/>
</dbReference>
<evidence type="ECO:0000256" key="1">
    <source>
        <dbReference type="ARBA" id="ARBA00010923"/>
    </source>
</evidence>
<dbReference type="GO" id="GO:0004519">
    <property type="term" value="F:endonuclease activity"/>
    <property type="evidence" value="ECO:0007669"/>
    <property type="project" value="UniProtKB-KW"/>
</dbReference>
<evidence type="ECO:0000259" key="4">
    <source>
        <dbReference type="Pfam" id="PF01420"/>
    </source>
</evidence>
<comment type="caution">
    <text evidence="5">The sequence shown here is derived from an EMBL/GenBank/DDBJ whole genome shotgun (WGS) entry which is preliminary data.</text>
</comment>
<dbReference type="EMBL" id="NTMR01000031">
    <property type="protein sequence ID" value="PBK02652.1"/>
    <property type="molecule type" value="Genomic_DNA"/>
</dbReference>
<keyword evidence="3" id="KW-0238">DNA-binding</keyword>
<keyword evidence="6" id="KW-1185">Reference proteome</keyword>
<proteinExistence type="inferred from homology"/>
<dbReference type="InterPro" id="IPR052021">
    <property type="entry name" value="Type-I_RS_S_subunit"/>
</dbReference>
<dbReference type="Gene3D" id="1.10.287.1120">
    <property type="entry name" value="Bipartite methylase S protein"/>
    <property type="match status" value="1"/>
</dbReference>
<feature type="domain" description="Type I restriction modification DNA specificity" evidence="4">
    <location>
        <begin position="5"/>
        <end position="185"/>
    </location>
</feature>
<dbReference type="RefSeq" id="WP_096006335.1">
    <property type="nucleotide sequence ID" value="NZ_NTMR01000031.1"/>
</dbReference>
<sequence length="459" mass="49827">MSSEYGFVPLRDLSVRITKGTTPTKGEGFVTQGVNYIKSESITSDGSIDASKFAFIDAETHDKLSRSKLRAGNVLFSMAGVYLGKSAVVLPEHLPANTNQAVGIVTLDESKADPYFIHYALQSPACRAWVLRSAAQSAQPNFNLQEIGELKIPAFPLALQKEVAGVLRMLDDRITLLRETNATLEAIAQALFKSWFVDFAPVRAKTEGRQPEGAIQGSMSAAEGRMPKAAMDATTAALFPDSFEESELGLVPKGWQVLPIGDAVDCVGGGTPDTRNEDFWQPGEFCWSSPKDLSSLGTPVLLSTERKLSLRGLAKVSSGLLPSGTLLMSSRAPIGYLAITQIPLAINQGYIAMPPGGRLPPLYLLFWCRENLDVIKGRANGSTFMEISKKAFRPIPVLAPASEVIEAFQSVIDPLFERLVANERQAQSLTQLRDTLLPRLISGQLRLPDTVKSETPYVD</sequence>
<dbReference type="PANTHER" id="PTHR30408:SF13">
    <property type="entry name" value="TYPE I RESTRICTION ENZYME HINDI SPECIFICITY SUBUNIT"/>
    <property type="match status" value="1"/>
</dbReference>
<dbReference type="Proteomes" id="UP000242313">
    <property type="component" value="Unassembled WGS sequence"/>
</dbReference>
<reference evidence="5 6" key="1">
    <citation type="submission" date="2017-09" db="EMBL/GenBank/DDBJ databases">
        <title>Pseudomonas abyssi sp. nov. isolated from Abyssopelagic Water.</title>
        <authorList>
            <person name="Wei Y."/>
        </authorList>
    </citation>
    <scope>NUCLEOTIDE SEQUENCE [LARGE SCALE GENOMIC DNA]</scope>
    <source>
        <strain evidence="5 6">MT5</strain>
    </source>
</reference>
<gene>
    <name evidence="5" type="ORF">CNQ84_18895</name>
</gene>
<dbReference type="AlphaFoldDB" id="A0A2A3MD11"/>
<accession>A0A2A3MD11</accession>
<keyword evidence="5" id="KW-0378">Hydrolase</keyword>
<keyword evidence="5" id="KW-0255">Endonuclease</keyword>
<dbReference type="Pfam" id="PF01420">
    <property type="entry name" value="Methylase_S"/>
    <property type="match status" value="2"/>
</dbReference>
<dbReference type="SUPFAM" id="SSF116734">
    <property type="entry name" value="DNA methylase specificity domain"/>
    <property type="match status" value="2"/>
</dbReference>
<dbReference type="InterPro" id="IPR044946">
    <property type="entry name" value="Restrct_endonuc_typeI_TRD_sf"/>
</dbReference>
<evidence type="ECO:0000313" key="6">
    <source>
        <dbReference type="Proteomes" id="UP000242313"/>
    </source>
</evidence>
<evidence type="ECO:0000256" key="2">
    <source>
        <dbReference type="ARBA" id="ARBA00022747"/>
    </source>
</evidence>
<dbReference type="PANTHER" id="PTHR30408">
    <property type="entry name" value="TYPE-1 RESTRICTION ENZYME ECOKI SPECIFICITY PROTEIN"/>
    <property type="match status" value="1"/>
</dbReference>
<name>A0A2A3MD11_9PSED</name>
<dbReference type="GO" id="GO:0009307">
    <property type="term" value="P:DNA restriction-modification system"/>
    <property type="evidence" value="ECO:0007669"/>
    <property type="project" value="UniProtKB-KW"/>
</dbReference>
<keyword evidence="5" id="KW-0540">Nuclease</keyword>
<dbReference type="CDD" id="cd17246">
    <property type="entry name" value="RMtype1_S_SonII-TRD2-CR2_like"/>
    <property type="match status" value="1"/>
</dbReference>
<dbReference type="InterPro" id="IPR000055">
    <property type="entry name" value="Restrct_endonuc_typeI_TRD"/>
</dbReference>
<feature type="domain" description="Type I restriction modification DNA specificity" evidence="4">
    <location>
        <begin position="252"/>
        <end position="404"/>
    </location>
</feature>